<dbReference type="PANTHER" id="PTHR30055:SF234">
    <property type="entry name" value="HTH-TYPE TRANSCRIPTIONAL REGULATOR BETI"/>
    <property type="match status" value="1"/>
</dbReference>
<name>A0A2W5DLP0_9BURK</name>
<dbReference type="Proteomes" id="UP000249633">
    <property type="component" value="Unassembled WGS sequence"/>
</dbReference>
<dbReference type="InterPro" id="IPR001647">
    <property type="entry name" value="HTH_TetR"/>
</dbReference>
<dbReference type="Gene3D" id="1.10.357.10">
    <property type="entry name" value="Tetracycline Repressor, domain 2"/>
    <property type="match status" value="1"/>
</dbReference>
<gene>
    <name evidence="6" type="ORF">DI603_12050</name>
</gene>
<evidence type="ECO:0000256" key="2">
    <source>
        <dbReference type="ARBA" id="ARBA00023125"/>
    </source>
</evidence>
<proteinExistence type="predicted"/>
<keyword evidence="1" id="KW-0805">Transcription regulation</keyword>
<keyword evidence="3" id="KW-0804">Transcription</keyword>
<dbReference type="EMBL" id="QFOD01000010">
    <property type="protein sequence ID" value="PZP31583.1"/>
    <property type="molecule type" value="Genomic_DNA"/>
</dbReference>
<evidence type="ECO:0000256" key="1">
    <source>
        <dbReference type="ARBA" id="ARBA00023015"/>
    </source>
</evidence>
<evidence type="ECO:0000256" key="4">
    <source>
        <dbReference type="PROSITE-ProRule" id="PRU00335"/>
    </source>
</evidence>
<dbReference type="PRINTS" id="PR00455">
    <property type="entry name" value="HTHTETR"/>
</dbReference>
<dbReference type="SUPFAM" id="SSF46689">
    <property type="entry name" value="Homeodomain-like"/>
    <property type="match status" value="1"/>
</dbReference>
<dbReference type="InterPro" id="IPR050109">
    <property type="entry name" value="HTH-type_TetR-like_transc_reg"/>
</dbReference>
<feature type="DNA-binding region" description="H-T-H motif" evidence="4">
    <location>
        <begin position="48"/>
        <end position="67"/>
    </location>
</feature>
<dbReference type="GO" id="GO:0000976">
    <property type="term" value="F:transcription cis-regulatory region binding"/>
    <property type="evidence" value="ECO:0007669"/>
    <property type="project" value="TreeGrafter"/>
</dbReference>
<dbReference type="Pfam" id="PF00440">
    <property type="entry name" value="TetR_N"/>
    <property type="match status" value="1"/>
</dbReference>
<feature type="domain" description="HTH tetR-type" evidence="5">
    <location>
        <begin position="25"/>
        <end position="85"/>
    </location>
</feature>
<evidence type="ECO:0000256" key="3">
    <source>
        <dbReference type="ARBA" id="ARBA00023163"/>
    </source>
</evidence>
<evidence type="ECO:0000259" key="5">
    <source>
        <dbReference type="PROSITE" id="PS50977"/>
    </source>
</evidence>
<organism evidence="6 7">
    <name type="scientific">Roseateles depolymerans</name>
    <dbReference type="NCBI Taxonomy" id="76731"/>
    <lineage>
        <taxon>Bacteria</taxon>
        <taxon>Pseudomonadati</taxon>
        <taxon>Pseudomonadota</taxon>
        <taxon>Betaproteobacteria</taxon>
        <taxon>Burkholderiales</taxon>
        <taxon>Sphaerotilaceae</taxon>
        <taxon>Roseateles</taxon>
    </lineage>
</organism>
<comment type="caution">
    <text evidence="6">The sequence shown here is derived from an EMBL/GenBank/DDBJ whole genome shotgun (WGS) entry which is preliminary data.</text>
</comment>
<protein>
    <submittedName>
        <fullName evidence="6">TetR family transcriptional regulator</fullName>
    </submittedName>
</protein>
<sequence length="225" mass="24797">MMPAALSPQPGVARRRPARCRMPAEIRIAEILDAALALFAERVYANTRIDDIALRAGLSKGGVYNHFDSKDAIFEGLMRRALTPPADEQPDAEVLANPRVLAAWVVDRIHTVITRPTSIAVFRLIVAEGDRVPHLLQMWQREIADPGHRTLSETLRLTSYAQNSLAARLPWLVVSPAVYLLVQRTLHGELAPLTLAEHREAHIELLCAMMGTPAPADSSMPPQAN</sequence>
<dbReference type="InterPro" id="IPR009057">
    <property type="entry name" value="Homeodomain-like_sf"/>
</dbReference>
<dbReference type="PANTHER" id="PTHR30055">
    <property type="entry name" value="HTH-TYPE TRANSCRIPTIONAL REGULATOR RUTR"/>
    <property type="match status" value="1"/>
</dbReference>
<dbReference type="AlphaFoldDB" id="A0A2W5DLP0"/>
<dbReference type="PROSITE" id="PS50977">
    <property type="entry name" value="HTH_TETR_2"/>
    <property type="match status" value="1"/>
</dbReference>
<keyword evidence="2 4" id="KW-0238">DNA-binding</keyword>
<dbReference type="GO" id="GO:0003700">
    <property type="term" value="F:DNA-binding transcription factor activity"/>
    <property type="evidence" value="ECO:0007669"/>
    <property type="project" value="TreeGrafter"/>
</dbReference>
<evidence type="ECO:0000313" key="6">
    <source>
        <dbReference type="EMBL" id="PZP31583.1"/>
    </source>
</evidence>
<evidence type="ECO:0000313" key="7">
    <source>
        <dbReference type="Proteomes" id="UP000249633"/>
    </source>
</evidence>
<reference evidence="6 7" key="1">
    <citation type="submission" date="2017-08" db="EMBL/GenBank/DDBJ databases">
        <title>Infants hospitalized years apart are colonized by the same room-sourced microbial strains.</title>
        <authorList>
            <person name="Brooks B."/>
            <person name="Olm M.R."/>
            <person name="Firek B.A."/>
            <person name="Baker R."/>
            <person name="Thomas B.C."/>
            <person name="Morowitz M.J."/>
            <person name="Banfield J.F."/>
        </authorList>
    </citation>
    <scope>NUCLEOTIDE SEQUENCE [LARGE SCALE GENOMIC DNA]</scope>
    <source>
        <strain evidence="6">S2_012_000_R2_81</strain>
    </source>
</reference>
<dbReference type="Pfam" id="PF14246">
    <property type="entry name" value="TetR_C_7"/>
    <property type="match status" value="1"/>
</dbReference>
<dbReference type="InterPro" id="IPR039536">
    <property type="entry name" value="TetR_C_Proteobacteria"/>
</dbReference>
<accession>A0A2W5DLP0</accession>